<accession>A0A4Q9GXW4</accession>
<proteinExistence type="predicted"/>
<keyword evidence="3" id="KW-1185">Reference proteome</keyword>
<evidence type="ECO:0000313" key="3">
    <source>
        <dbReference type="Proteomes" id="UP000292120"/>
    </source>
</evidence>
<comment type="caution">
    <text evidence="2">The sequence shown here is derived from an EMBL/GenBank/DDBJ whole genome shotgun (WGS) entry which is preliminary data.</text>
</comment>
<keyword evidence="1" id="KW-0812">Transmembrane</keyword>
<dbReference type="OrthoDB" id="8908498at2"/>
<gene>
    <name evidence="2" type="ORF">EYS42_10475</name>
</gene>
<name>A0A4Q9GXW4_9BURK</name>
<dbReference type="Proteomes" id="UP000292120">
    <property type="component" value="Unassembled WGS sequence"/>
</dbReference>
<keyword evidence="1" id="KW-1133">Transmembrane helix</keyword>
<keyword evidence="1" id="KW-0472">Membrane</keyword>
<feature type="transmembrane region" description="Helical" evidence="1">
    <location>
        <begin position="59"/>
        <end position="77"/>
    </location>
</feature>
<sequence length="130" mass="14037">MDGQIEQKRSAATSWLALFAGTSTLLCCALPAMLVTLGAGASLATLVSVFPQIVWLSEHSAWVFCIGAVMLLLGGAAQWQQRHAPCPLDPGLRQACMAQRRRSVRIYGVSVLLFAVGSWFAFIQPWWSGG</sequence>
<feature type="transmembrane region" description="Helical" evidence="1">
    <location>
        <begin position="12"/>
        <end position="39"/>
    </location>
</feature>
<evidence type="ECO:0000256" key="1">
    <source>
        <dbReference type="SAM" id="Phobius"/>
    </source>
</evidence>
<dbReference type="AlphaFoldDB" id="A0A4Q9GXW4"/>
<evidence type="ECO:0000313" key="2">
    <source>
        <dbReference type="EMBL" id="TBO30467.1"/>
    </source>
</evidence>
<protein>
    <recommendedName>
        <fullName evidence="4">Mercuric transport protein MerT</fullName>
    </recommendedName>
</protein>
<feature type="transmembrane region" description="Helical" evidence="1">
    <location>
        <begin position="106"/>
        <end position="127"/>
    </location>
</feature>
<reference evidence="2 3" key="1">
    <citation type="submission" date="2019-02" db="EMBL/GenBank/DDBJ databases">
        <title>Aquabacterium sp. strain KMB7.</title>
        <authorList>
            <person name="Chen W.-M."/>
        </authorList>
    </citation>
    <scope>NUCLEOTIDE SEQUENCE [LARGE SCALE GENOMIC DNA]</scope>
    <source>
        <strain evidence="2 3">KMB7</strain>
    </source>
</reference>
<dbReference type="EMBL" id="SIXI01000004">
    <property type="protein sequence ID" value="TBO30467.1"/>
    <property type="molecule type" value="Genomic_DNA"/>
</dbReference>
<organism evidence="2 3">
    <name type="scientific">Aquabacterium lacunae</name>
    <dbReference type="NCBI Taxonomy" id="2528630"/>
    <lineage>
        <taxon>Bacteria</taxon>
        <taxon>Pseudomonadati</taxon>
        <taxon>Pseudomonadota</taxon>
        <taxon>Betaproteobacteria</taxon>
        <taxon>Burkholderiales</taxon>
        <taxon>Aquabacterium</taxon>
    </lineage>
</organism>
<evidence type="ECO:0008006" key="4">
    <source>
        <dbReference type="Google" id="ProtNLM"/>
    </source>
</evidence>